<dbReference type="EMBL" id="LR738855">
    <property type="protein sequence ID" value="VZH84661.1"/>
    <property type="molecule type" value="Genomic_DNA"/>
</dbReference>
<dbReference type="Proteomes" id="UP000423525">
    <property type="component" value="Chromosome"/>
</dbReference>
<sequence length="154" mass="17295">MAGIRLQPGEEVRVDITAPLTRLMLPVCELLLITGLCWMGIGFLDKSALDPNNDPTMRNGVVLLWAALSCWRFALPVVRARKERIIVTNQRIILRAPGLMGAKESIPFHAVRHIGRKRKNISLAVAGYSRPILLPNVAKAKYVVNEIEQHIVWR</sequence>
<accession>A0A6I8M9Y4</accession>
<feature type="transmembrane region" description="Helical" evidence="1">
    <location>
        <begin position="23"/>
        <end position="44"/>
    </location>
</feature>
<gene>
    <name evidence="2" type="ORF">FRC0190_00672</name>
</gene>
<keyword evidence="1" id="KW-1133">Transmembrane helix</keyword>
<evidence type="ECO:0000313" key="2">
    <source>
        <dbReference type="EMBL" id="VZH84661.1"/>
    </source>
</evidence>
<organism evidence="2 3">
    <name type="scientific">Corynebacterium rouxii</name>
    <dbReference type="NCBI Taxonomy" id="2719119"/>
    <lineage>
        <taxon>Bacteria</taxon>
        <taxon>Bacillati</taxon>
        <taxon>Actinomycetota</taxon>
        <taxon>Actinomycetes</taxon>
        <taxon>Mycobacteriales</taxon>
        <taxon>Corynebacteriaceae</taxon>
        <taxon>Corynebacterium</taxon>
    </lineage>
</organism>
<keyword evidence="1" id="KW-0812">Transmembrane</keyword>
<protein>
    <recommendedName>
        <fullName evidence="4">PH domain-containing protein</fullName>
    </recommendedName>
</protein>
<evidence type="ECO:0000313" key="3">
    <source>
        <dbReference type="Proteomes" id="UP000423525"/>
    </source>
</evidence>
<dbReference type="KEGG" id="crf:FRC0190_00672"/>
<feature type="transmembrane region" description="Helical" evidence="1">
    <location>
        <begin position="56"/>
        <end position="75"/>
    </location>
</feature>
<keyword evidence="1" id="KW-0472">Membrane</keyword>
<evidence type="ECO:0000256" key="1">
    <source>
        <dbReference type="SAM" id="Phobius"/>
    </source>
</evidence>
<proteinExistence type="predicted"/>
<name>A0A6I8M9Y4_9CORY</name>
<dbReference type="AlphaFoldDB" id="A0A6I8M9Y4"/>
<evidence type="ECO:0008006" key="4">
    <source>
        <dbReference type="Google" id="ProtNLM"/>
    </source>
</evidence>
<dbReference type="RefSeq" id="WP_155871901.1">
    <property type="nucleotide sequence ID" value="NZ_CP168248.1"/>
</dbReference>
<reference evidence="2 3" key="1">
    <citation type="submission" date="2019-11" db="EMBL/GenBank/DDBJ databases">
        <authorList>
            <person name="Brisse S."/>
        </authorList>
    </citation>
    <scope>NUCLEOTIDE SEQUENCE [LARGE SCALE GENOMIC DNA]</scope>
    <source>
        <strain evidence="2">FRC0190</strain>
    </source>
</reference>